<organism evidence="2 3">
    <name type="scientific">Cymbomonas tetramitiformis</name>
    <dbReference type="NCBI Taxonomy" id="36881"/>
    <lineage>
        <taxon>Eukaryota</taxon>
        <taxon>Viridiplantae</taxon>
        <taxon>Chlorophyta</taxon>
        <taxon>Pyramimonadophyceae</taxon>
        <taxon>Pyramimonadales</taxon>
        <taxon>Pyramimonadaceae</taxon>
        <taxon>Cymbomonas</taxon>
    </lineage>
</organism>
<feature type="compositionally biased region" description="Low complexity" evidence="1">
    <location>
        <begin position="225"/>
        <end position="236"/>
    </location>
</feature>
<comment type="caution">
    <text evidence="2">The sequence shown here is derived from an EMBL/GenBank/DDBJ whole genome shotgun (WGS) entry which is preliminary data.</text>
</comment>
<dbReference type="Proteomes" id="UP001190700">
    <property type="component" value="Unassembled WGS sequence"/>
</dbReference>
<gene>
    <name evidence="2" type="ORF">CYMTET_20235</name>
</gene>
<evidence type="ECO:0000313" key="2">
    <source>
        <dbReference type="EMBL" id="KAK3271413.1"/>
    </source>
</evidence>
<name>A0AAE0L464_9CHLO</name>
<feature type="compositionally biased region" description="Low complexity" evidence="1">
    <location>
        <begin position="163"/>
        <end position="177"/>
    </location>
</feature>
<keyword evidence="3" id="KW-1185">Reference proteome</keyword>
<protein>
    <submittedName>
        <fullName evidence="2">Uncharacterized protein</fullName>
    </submittedName>
</protein>
<proteinExistence type="predicted"/>
<reference evidence="2 3" key="1">
    <citation type="journal article" date="2015" name="Genome Biol. Evol.">
        <title>Comparative Genomics of a Bacterivorous Green Alga Reveals Evolutionary Causalities and Consequences of Phago-Mixotrophic Mode of Nutrition.</title>
        <authorList>
            <person name="Burns J.A."/>
            <person name="Paasch A."/>
            <person name="Narechania A."/>
            <person name="Kim E."/>
        </authorList>
    </citation>
    <scope>NUCLEOTIDE SEQUENCE [LARGE SCALE GENOMIC DNA]</scope>
    <source>
        <strain evidence="2 3">PLY_AMNH</strain>
    </source>
</reference>
<sequence length="444" mass="45980">MSTLESDAVPDSTLDTLVAPSAAGAAADAAGPEGDVAQAATSDPADDLSADAPAPRESTLEPVENSVVSDLRIDENAPHPVTPPAPVVEPVQVAVRPGSRSYEDEPPQAPEATTEEPENKIQFGPQGPRRKRGNSSGNGGLELPSVGPSAQGAMRQSDSSTFGLPPLGGLPSLLPTGIKDPETSVTTDPITGTVLPSVQPRTNAQLITDTTVPSDQPAPLPGTQLSLSDAPSSSFRPSARPVLGMNYAVTSNVGVEPVVGSQLQRQETNFATGYSMTEQHNNMRLQQSSMSPGMAVKVAIAVSLLLVHDVLLMLIVVAAARADVFDSFGDDDDKYTSERFNTRAAEAAWAAQPPPIPAIAGMQEVDSTVVISTAADPSSSIKFTDAQGHSMLDLSSDGEVTMTTTSTNSVSLVLRAVILPMCDTSAMLPSDQCTGASKQRAHPS</sequence>
<dbReference type="AlphaFoldDB" id="A0AAE0L464"/>
<feature type="region of interest" description="Disordered" evidence="1">
    <location>
        <begin position="210"/>
        <end position="236"/>
    </location>
</feature>
<evidence type="ECO:0000313" key="3">
    <source>
        <dbReference type="Proteomes" id="UP001190700"/>
    </source>
</evidence>
<evidence type="ECO:0000256" key="1">
    <source>
        <dbReference type="SAM" id="MobiDB-lite"/>
    </source>
</evidence>
<feature type="compositionally biased region" description="Low complexity" evidence="1">
    <location>
        <begin position="23"/>
        <end position="43"/>
    </location>
</feature>
<feature type="compositionally biased region" description="Low complexity" evidence="1">
    <location>
        <begin position="88"/>
        <end position="97"/>
    </location>
</feature>
<dbReference type="EMBL" id="LGRX02009769">
    <property type="protein sequence ID" value="KAK3271413.1"/>
    <property type="molecule type" value="Genomic_DNA"/>
</dbReference>
<feature type="region of interest" description="Disordered" evidence="1">
    <location>
        <begin position="23"/>
        <end position="196"/>
    </location>
</feature>
<accession>A0AAE0L464</accession>
<feature type="compositionally biased region" description="Polar residues" evidence="1">
    <location>
        <begin position="183"/>
        <end position="196"/>
    </location>
</feature>